<dbReference type="Proteomes" id="UP000243459">
    <property type="component" value="Chromosome 1"/>
</dbReference>
<dbReference type="EMBL" id="CM007381">
    <property type="protein sequence ID" value="ONK80552.1"/>
    <property type="molecule type" value="Genomic_DNA"/>
</dbReference>
<dbReference type="Gramene" id="ONK80552">
    <property type="protein sequence ID" value="ONK80552"/>
    <property type="gene ID" value="A4U43_C01F19110"/>
</dbReference>
<evidence type="ECO:0000313" key="2">
    <source>
        <dbReference type="Proteomes" id="UP000243459"/>
    </source>
</evidence>
<sequence length="102" mass="11608">MLVDSCVTHNFVDRSVVQMVGIVCNERVFTVQVVDGMKLKVKGIAGHELPSFGETEGAKFYKVAIEDESKVVTTNTWTRWLGWESLITCFNSRWLEQSEMSF</sequence>
<reference evidence="2" key="1">
    <citation type="journal article" date="2017" name="Nat. Commun.">
        <title>The asparagus genome sheds light on the origin and evolution of a young Y chromosome.</title>
        <authorList>
            <person name="Harkess A."/>
            <person name="Zhou J."/>
            <person name="Xu C."/>
            <person name="Bowers J.E."/>
            <person name="Van der Hulst R."/>
            <person name="Ayyampalayam S."/>
            <person name="Mercati F."/>
            <person name="Riccardi P."/>
            <person name="McKain M.R."/>
            <person name="Kakrana A."/>
            <person name="Tang H."/>
            <person name="Ray J."/>
            <person name="Groenendijk J."/>
            <person name="Arikit S."/>
            <person name="Mathioni S.M."/>
            <person name="Nakano M."/>
            <person name="Shan H."/>
            <person name="Telgmann-Rauber A."/>
            <person name="Kanno A."/>
            <person name="Yue Z."/>
            <person name="Chen H."/>
            <person name="Li W."/>
            <person name="Chen Y."/>
            <person name="Xu X."/>
            <person name="Zhang Y."/>
            <person name="Luo S."/>
            <person name="Chen H."/>
            <person name="Gao J."/>
            <person name="Mao Z."/>
            <person name="Pires J.C."/>
            <person name="Luo M."/>
            <person name="Kudrna D."/>
            <person name="Wing R.A."/>
            <person name="Meyers B.C."/>
            <person name="Yi K."/>
            <person name="Kong H."/>
            <person name="Lavrijsen P."/>
            <person name="Sunseri F."/>
            <person name="Falavigna A."/>
            <person name="Ye Y."/>
            <person name="Leebens-Mack J.H."/>
            <person name="Chen G."/>
        </authorList>
    </citation>
    <scope>NUCLEOTIDE SEQUENCE [LARGE SCALE GENOMIC DNA]</scope>
    <source>
        <strain evidence="2">cv. DH0086</strain>
    </source>
</reference>
<proteinExistence type="predicted"/>
<name>A0A5P1FR45_ASPOF</name>
<dbReference type="AlphaFoldDB" id="A0A5P1FR45"/>
<accession>A0A5P1FR45</accession>
<evidence type="ECO:0000313" key="1">
    <source>
        <dbReference type="EMBL" id="ONK80552.1"/>
    </source>
</evidence>
<gene>
    <name evidence="1" type="ORF">A4U43_C01F19110</name>
</gene>
<keyword evidence="2" id="KW-1185">Reference proteome</keyword>
<organism evidence="1 2">
    <name type="scientific">Asparagus officinalis</name>
    <name type="common">Garden asparagus</name>
    <dbReference type="NCBI Taxonomy" id="4686"/>
    <lineage>
        <taxon>Eukaryota</taxon>
        <taxon>Viridiplantae</taxon>
        <taxon>Streptophyta</taxon>
        <taxon>Embryophyta</taxon>
        <taxon>Tracheophyta</taxon>
        <taxon>Spermatophyta</taxon>
        <taxon>Magnoliopsida</taxon>
        <taxon>Liliopsida</taxon>
        <taxon>Asparagales</taxon>
        <taxon>Asparagaceae</taxon>
        <taxon>Asparagoideae</taxon>
        <taxon>Asparagus</taxon>
    </lineage>
</organism>
<protein>
    <submittedName>
        <fullName evidence="1">Uncharacterized protein</fullName>
    </submittedName>
</protein>